<evidence type="ECO:0000313" key="3">
    <source>
        <dbReference type="Proteomes" id="UP000736335"/>
    </source>
</evidence>
<feature type="region of interest" description="Disordered" evidence="1">
    <location>
        <begin position="81"/>
        <end position="108"/>
    </location>
</feature>
<reference evidence="2" key="2">
    <citation type="submission" date="2020-11" db="EMBL/GenBank/DDBJ databases">
        <authorList>
            <consortium name="DOE Joint Genome Institute"/>
            <person name="Kuo A."/>
            <person name="Miyauchi S."/>
            <person name="Kiss E."/>
            <person name="Drula E."/>
            <person name="Kohler A."/>
            <person name="Sanchez-Garcia M."/>
            <person name="Andreopoulos B."/>
            <person name="Barry K.W."/>
            <person name="Bonito G."/>
            <person name="Buee M."/>
            <person name="Carver A."/>
            <person name="Chen C."/>
            <person name="Cichocki N."/>
            <person name="Clum A."/>
            <person name="Culley D."/>
            <person name="Crous P.W."/>
            <person name="Fauchery L."/>
            <person name="Girlanda M."/>
            <person name="Hayes R."/>
            <person name="Keri Z."/>
            <person name="Labutti K."/>
            <person name="Lipzen A."/>
            <person name="Lombard V."/>
            <person name="Magnuson J."/>
            <person name="Maillard F."/>
            <person name="Morin E."/>
            <person name="Murat C."/>
            <person name="Nolan M."/>
            <person name="Ohm R."/>
            <person name="Pangilinan J."/>
            <person name="Pereira M."/>
            <person name="Perotto S."/>
            <person name="Peter M."/>
            <person name="Riley R."/>
            <person name="Sitrit Y."/>
            <person name="Stielow B."/>
            <person name="Szollosi G."/>
            <person name="Zifcakova L."/>
            <person name="Stursova M."/>
            <person name="Spatafora J.W."/>
            <person name="Tedersoo L."/>
            <person name="Vaario L.-M."/>
            <person name="Yamada A."/>
            <person name="Yan M."/>
            <person name="Wang P."/>
            <person name="Xu J."/>
            <person name="Bruns T."/>
            <person name="Baldrian P."/>
            <person name="Vilgalys R."/>
            <person name="Henrissat B."/>
            <person name="Grigoriev I.V."/>
            <person name="Hibbett D."/>
            <person name="Nagy L.G."/>
            <person name="Martin F.M."/>
        </authorList>
    </citation>
    <scope>NUCLEOTIDE SEQUENCE</scope>
    <source>
        <strain evidence="2">UH-Tt-Lm1</strain>
    </source>
</reference>
<feature type="compositionally biased region" description="Polar residues" evidence="1">
    <location>
        <begin position="91"/>
        <end position="101"/>
    </location>
</feature>
<evidence type="ECO:0000313" key="2">
    <source>
        <dbReference type="EMBL" id="KAF9777879.1"/>
    </source>
</evidence>
<comment type="caution">
    <text evidence="2">The sequence shown here is derived from an EMBL/GenBank/DDBJ whole genome shotgun (WGS) entry which is preliminary data.</text>
</comment>
<organism evidence="2 3">
    <name type="scientific">Thelephora terrestris</name>
    <dbReference type="NCBI Taxonomy" id="56493"/>
    <lineage>
        <taxon>Eukaryota</taxon>
        <taxon>Fungi</taxon>
        <taxon>Dikarya</taxon>
        <taxon>Basidiomycota</taxon>
        <taxon>Agaricomycotina</taxon>
        <taxon>Agaricomycetes</taxon>
        <taxon>Thelephorales</taxon>
        <taxon>Thelephoraceae</taxon>
        <taxon>Thelephora</taxon>
    </lineage>
</organism>
<sequence>MQHKPLDNHWPEHIDYAQQLIEVPGTRRPGETPAYRGAFLRQTSLQDPDSFQTTIEAFERGFLAASRDADCVGYRPKVSDEPLKFAEPSSGDPTAKSTPDARTSAARLKASSTLAMLLPRTGWRRSRSGV</sequence>
<dbReference type="EMBL" id="WIUZ02000026">
    <property type="protein sequence ID" value="KAF9777879.1"/>
    <property type="molecule type" value="Genomic_DNA"/>
</dbReference>
<dbReference type="AlphaFoldDB" id="A0A9P6H2L9"/>
<reference evidence="2" key="1">
    <citation type="journal article" date="2020" name="Nat. Commun.">
        <title>Large-scale genome sequencing of mycorrhizal fungi provides insights into the early evolution of symbiotic traits.</title>
        <authorList>
            <person name="Miyauchi S."/>
            <person name="Kiss E."/>
            <person name="Kuo A."/>
            <person name="Drula E."/>
            <person name="Kohler A."/>
            <person name="Sanchez-Garcia M."/>
            <person name="Morin E."/>
            <person name="Andreopoulos B."/>
            <person name="Barry K.W."/>
            <person name="Bonito G."/>
            <person name="Buee M."/>
            <person name="Carver A."/>
            <person name="Chen C."/>
            <person name="Cichocki N."/>
            <person name="Clum A."/>
            <person name="Culley D."/>
            <person name="Crous P.W."/>
            <person name="Fauchery L."/>
            <person name="Girlanda M."/>
            <person name="Hayes R.D."/>
            <person name="Keri Z."/>
            <person name="LaButti K."/>
            <person name="Lipzen A."/>
            <person name="Lombard V."/>
            <person name="Magnuson J."/>
            <person name="Maillard F."/>
            <person name="Murat C."/>
            <person name="Nolan M."/>
            <person name="Ohm R.A."/>
            <person name="Pangilinan J."/>
            <person name="Pereira M.F."/>
            <person name="Perotto S."/>
            <person name="Peter M."/>
            <person name="Pfister S."/>
            <person name="Riley R."/>
            <person name="Sitrit Y."/>
            <person name="Stielow J.B."/>
            <person name="Szollosi G."/>
            <person name="Zifcakova L."/>
            <person name="Stursova M."/>
            <person name="Spatafora J.W."/>
            <person name="Tedersoo L."/>
            <person name="Vaario L.M."/>
            <person name="Yamada A."/>
            <person name="Yan M."/>
            <person name="Wang P."/>
            <person name="Xu J."/>
            <person name="Bruns T."/>
            <person name="Baldrian P."/>
            <person name="Vilgalys R."/>
            <person name="Dunand C."/>
            <person name="Henrissat B."/>
            <person name="Grigoriev I.V."/>
            <person name="Hibbett D."/>
            <person name="Nagy L.G."/>
            <person name="Martin F.M."/>
        </authorList>
    </citation>
    <scope>NUCLEOTIDE SEQUENCE</scope>
    <source>
        <strain evidence="2">UH-Tt-Lm1</strain>
    </source>
</reference>
<keyword evidence="3" id="KW-1185">Reference proteome</keyword>
<proteinExistence type="predicted"/>
<protein>
    <submittedName>
        <fullName evidence="2">Uncharacterized protein</fullName>
    </submittedName>
</protein>
<name>A0A9P6H2L9_9AGAM</name>
<accession>A0A9P6H2L9</accession>
<evidence type="ECO:0000256" key="1">
    <source>
        <dbReference type="SAM" id="MobiDB-lite"/>
    </source>
</evidence>
<gene>
    <name evidence="2" type="ORF">BJ322DRAFT_515836</name>
</gene>
<dbReference type="OrthoDB" id="1700726at2759"/>
<dbReference type="Proteomes" id="UP000736335">
    <property type="component" value="Unassembled WGS sequence"/>
</dbReference>